<evidence type="ECO:0000256" key="4">
    <source>
        <dbReference type="ARBA" id="ARBA00022692"/>
    </source>
</evidence>
<dbReference type="Proteomes" id="UP000319859">
    <property type="component" value="Unassembled WGS sequence"/>
</dbReference>
<evidence type="ECO:0000256" key="6">
    <source>
        <dbReference type="ARBA" id="ARBA00023136"/>
    </source>
</evidence>
<evidence type="ECO:0000256" key="3">
    <source>
        <dbReference type="ARBA" id="ARBA00022475"/>
    </source>
</evidence>
<dbReference type="InterPro" id="IPR006301">
    <property type="entry name" value="FlhA"/>
</dbReference>
<keyword evidence="9" id="KW-0966">Cell projection</keyword>
<dbReference type="Gene3D" id="3.40.30.60">
    <property type="entry name" value="FHIPEP family, domain 1"/>
    <property type="match status" value="1"/>
</dbReference>
<keyword evidence="4 7" id="KW-0812">Transmembrane</keyword>
<keyword evidence="7" id="KW-0813">Transport</keyword>
<dbReference type="Gene3D" id="1.10.8.540">
    <property type="entry name" value="FHIPEP family, domain 3"/>
    <property type="match status" value="1"/>
</dbReference>
<reference evidence="9 10" key="1">
    <citation type="submission" date="2019-06" db="EMBL/GenBank/DDBJ databases">
        <title>Genomic Encyclopedia of Type Strains, Phase IV (KMG-V): Genome sequencing to study the core and pangenomes of soil and plant-associated prokaryotes.</title>
        <authorList>
            <person name="Whitman W."/>
        </authorList>
    </citation>
    <scope>NUCLEOTIDE SEQUENCE [LARGE SCALE GENOMIC DNA]</scope>
    <source>
        <strain evidence="9 10">BR 11880</strain>
    </source>
</reference>
<sequence>MADQTAASGGNMLQSLFGNARTAGPALLKRTEILFALGIVTILVMLVIPLPTFLLDFGLAVSFTFSVLILMTVLSIQKPLEMSSFPTILLVSTMLRLALNMASTRLILGHGHEGTQAAGHVIQAFGGFIMGGNFIIGVTVFAILVMVNFTVITKGSGRIAEVAARFTLDGMPGKQMAIDADLSAGLIDEGEAKKRRRELEEESQFFGAMDGASKFVRGDAVAGMVITFINVVVGMIIGVGQKNMSFLKAGATYTQLTIGDGLVSQIPALIVSLAAGLMVSKSGQSGSADKALFGQLSFYPSAMGLSAFLLCALALLPGLPFLPFISLAVALFAGAYYLPRLRKARGDPMAGGEAMAGGAPGAPTGPGGAPLPAPEEPISSALAIDLIRLELGYGLLSLINTDAGHRLTDQIKGLRRQLASEIGIIMPAVRIQDNLQLPPNSYVIRIKEIEAGRGDVRPNMLLCMDPRGEPIQLPGEVTTEPTFGLPAMWIEPAYREEALFKGFTVVDPPTVLTTHLTEVVRDNMADLLSYAETQKLLDELNKEQQKLVADVIPGQIGVGALQRVLQSLLAERISIRDLPAILEGVSEATGYTRNITQITEHVRARLSRQISDSHTNDQGYIPLITLSPEWEQAFAESVVGEGDERNLAMAPSRLQQFITAVRQTYDRHAMMGESPVLLTSPGIRPFVRSIIERFRPATAVMSQNEIHPKAKIKTLGQV</sequence>
<evidence type="ECO:0000256" key="1">
    <source>
        <dbReference type="ARBA" id="ARBA00004651"/>
    </source>
</evidence>
<dbReference type="NCBIfam" id="TIGR01398">
    <property type="entry name" value="FlhA"/>
    <property type="match status" value="1"/>
</dbReference>
<dbReference type="GO" id="GO:0005886">
    <property type="term" value="C:plasma membrane"/>
    <property type="evidence" value="ECO:0007669"/>
    <property type="project" value="UniProtKB-SubCell"/>
</dbReference>
<dbReference type="InterPro" id="IPR042196">
    <property type="entry name" value="FHIPEP_4"/>
</dbReference>
<keyword evidence="9" id="KW-0282">Flagellum</keyword>
<dbReference type="PANTHER" id="PTHR30161">
    <property type="entry name" value="FLAGELLAR EXPORT PROTEIN, MEMBRANE FLHA SUBUNIT-RELATED"/>
    <property type="match status" value="1"/>
</dbReference>
<evidence type="ECO:0000256" key="7">
    <source>
        <dbReference type="RuleBase" id="RU364093"/>
    </source>
</evidence>
<dbReference type="PRINTS" id="PR00949">
    <property type="entry name" value="TYPE3IMAPROT"/>
</dbReference>
<feature type="transmembrane region" description="Helical" evidence="7">
    <location>
        <begin position="261"/>
        <end position="279"/>
    </location>
</feature>
<gene>
    <name evidence="7" type="primary">flhA</name>
    <name evidence="9" type="ORF">FBZ89_11356</name>
</gene>
<comment type="similarity">
    <text evidence="2 7">Belongs to the FHIPEP (flagella/HR/invasion proteins export pore) family.</text>
</comment>
<dbReference type="PIRSF" id="PIRSF005419">
    <property type="entry name" value="FlhA"/>
    <property type="match status" value="1"/>
</dbReference>
<dbReference type="InterPro" id="IPR042193">
    <property type="entry name" value="FHIPEP_3"/>
</dbReference>
<dbReference type="InterPro" id="IPR025505">
    <property type="entry name" value="FHIPEP_CS"/>
</dbReference>
<proteinExistence type="inferred from homology"/>
<evidence type="ECO:0000313" key="10">
    <source>
        <dbReference type="Proteomes" id="UP000319859"/>
    </source>
</evidence>
<protein>
    <recommendedName>
        <fullName evidence="7">Flagellar biosynthesis protein FlhA</fullName>
    </recommendedName>
</protein>
<feature type="transmembrane region" description="Helical" evidence="7">
    <location>
        <begin position="128"/>
        <end position="149"/>
    </location>
</feature>
<evidence type="ECO:0000313" key="9">
    <source>
        <dbReference type="EMBL" id="TWB16646.1"/>
    </source>
</evidence>
<keyword evidence="7" id="KW-1006">Bacterial flagellum protein export</keyword>
<comment type="function">
    <text evidence="7">Required for formation of the rod structure of the flagellar apparatus. Together with FliI and FliH, may constitute the export apparatus of flagellin.</text>
</comment>
<organism evidence="9 10">
    <name type="scientific">Nitrospirillum amazonense</name>
    <dbReference type="NCBI Taxonomy" id="28077"/>
    <lineage>
        <taxon>Bacteria</taxon>
        <taxon>Pseudomonadati</taxon>
        <taxon>Pseudomonadota</taxon>
        <taxon>Alphaproteobacteria</taxon>
        <taxon>Rhodospirillales</taxon>
        <taxon>Azospirillaceae</taxon>
        <taxon>Nitrospirillum</taxon>
    </lineage>
</organism>
<dbReference type="OrthoDB" id="9759185at2"/>
<feature type="transmembrane region" description="Helical" evidence="7">
    <location>
        <begin position="291"/>
        <end position="315"/>
    </location>
</feature>
<keyword evidence="7" id="KW-1005">Bacterial flagellum biogenesis</keyword>
<name>A0A560F4U8_9PROT</name>
<feature type="compositionally biased region" description="Gly residues" evidence="8">
    <location>
        <begin position="354"/>
        <end position="368"/>
    </location>
</feature>
<dbReference type="PROSITE" id="PS00994">
    <property type="entry name" value="FHIPEP"/>
    <property type="match status" value="1"/>
</dbReference>
<dbReference type="GO" id="GO:0009306">
    <property type="term" value="P:protein secretion"/>
    <property type="evidence" value="ECO:0007669"/>
    <property type="project" value="InterPro"/>
</dbReference>
<keyword evidence="9" id="KW-0969">Cilium</keyword>
<dbReference type="RefSeq" id="WP_145751492.1">
    <property type="nucleotide sequence ID" value="NZ_VITN01000013.1"/>
</dbReference>
<feature type="transmembrane region" description="Helical" evidence="7">
    <location>
        <begin position="321"/>
        <end position="339"/>
    </location>
</feature>
<dbReference type="EMBL" id="VITN01000013">
    <property type="protein sequence ID" value="TWB16646.1"/>
    <property type="molecule type" value="Genomic_DNA"/>
</dbReference>
<evidence type="ECO:0000256" key="8">
    <source>
        <dbReference type="SAM" id="MobiDB-lite"/>
    </source>
</evidence>
<keyword evidence="3 7" id="KW-1003">Cell membrane</keyword>
<dbReference type="PANTHER" id="PTHR30161:SF1">
    <property type="entry name" value="FLAGELLAR BIOSYNTHESIS PROTEIN FLHA-RELATED"/>
    <property type="match status" value="1"/>
</dbReference>
<evidence type="ECO:0000256" key="2">
    <source>
        <dbReference type="ARBA" id="ARBA00008835"/>
    </source>
</evidence>
<keyword evidence="6 7" id="KW-0472">Membrane</keyword>
<dbReference type="InterPro" id="IPR042194">
    <property type="entry name" value="FHIPEP_1"/>
</dbReference>
<dbReference type="Pfam" id="PF00771">
    <property type="entry name" value="FHIPEP"/>
    <property type="match status" value="1"/>
</dbReference>
<dbReference type="Gene3D" id="3.40.50.12790">
    <property type="entry name" value="FHIPEP family, domain 4"/>
    <property type="match status" value="1"/>
</dbReference>
<feature type="transmembrane region" description="Helical" evidence="7">
    <location>
        <begin position="220"/>
        <end position="241"/>
    </location>
</feature>
<feature type="region of interest" description="Disordered" evidence="8">
    <location>
        <begin position="349"/>
        <end position="373"/>
    </location>
</feature>
<keyword evidence="5 7" id="KW-1133">Transmembrane helix</keyword>
<dbReference type="GO" id="GO:0044780">
    <property type="term" value="P:bacterial-type flagellum assembly"/>
    <property type="evidence" value="ECO:0007669"/>
    <property type="project" value="InterPro"/>
</dbReference>
<feature type="transmembrane region" description="Helical" evidence="7">
    <location>
        <begin position="57"/>
        <end position="76"/>
    </location>
</feature>
<dbReference type="AlphaFoldDB" id="A0A560F4U8"/>
<accession>A0A560F4U8</accession>
<comment type="caution">
    <text evidence="9">The sequence shown here is derived from an EMBL/GenBank/DDBJ whole genome shotgun (WGS) entry which is preliminary data.</text>
</comment>
<comment type="subcellular location">
    <subcellularLocation>
        <location evidence="1 7">Cell membrane</location>
        <topology evidence="1 7">Multi-pass membrane protein</topology>
    </subcellularLocation>
</comment>
<feature type="transmembrane region" description="Helical" evidence="7">
    <location>
        <begin position="33"/>
        <end position="51"/>
    </location>
</feature>
<dbReference type="InterPro" id="IPR001712">
    <property type="entry name" value="T3SS_FHIPEP"/>
</dbReference>
<keyword evidence="7" id="KW-0653">Protein transport</keyword>
<evidence type="ECO:0000256" key="5">
    <source>
        <dbReference type="ARBA" id="ARBA00022989"/>
    </source>
</evidence>